<evidence type="ECO:0000313" key="3">
    <source>
        <dbReference type="Proteomes" id="UP000244336"/>
    </source>
</evidence>
<name>A0A2T7DM89_9POAL</name>
<gene>
    <name evidence="2" type="ORF">GQ55_5G351100</name>
</gene>
<dbReference type="AlphaFoldDB" id="A0A2T7DM89"/>
<organism evidence="2 3">
    <name type="scientific">Panicum hallii var. hallii</name>
    <dbReference type="NCBI Taxonomy" id="1504633"/>
    <lineage>
        <taxon>Eukaryota</taxon>
        <taxon>Viridiplantae</taxon>
        <taxon>Streptophyta</taxon>
        <taxon>Embryophyta</taxon>
        <taxon>Tracheophyta</taxon>
        <taxon>Spermatophyta</taxon>
        <taxon>Magnoliopsida</taxon>
        <taxon>Liliopsida</taxon>
        <taxon>Poales</taxon>
        <taxon>Poaceae</taxon>
        <taxon>PACMAD clade</taxon>
        <taxon>Panicoideae</taxon>
        <taxon>Panicodae</taxon>
        <taxon>Paniceae</taxon>
        <taxon>Panicinae</taxon>
        <taxon>Panicum</taxon>
        <taxon>Panicum sect. Panicum</taxon>
    </lineage>
</organism>
<keyword evidence="3" id="KW-1185">Reference proteome</keyword>
<accession>A0A2T7DM89</accession>
<dbReference type="EMBL" id="CM009753">
    <property type="protein sequence ID" value="PUZ56703.1"/>
    <property type="molecule type" value="Genomic_DNA"/>
</dbReference>
<proteinExistence type="predicted"/>
<evidence type="ECO:0000256" key="1">
    <source>
        <dbReference type="SAM" id="MobiDB-lite"/>
    </source>
</evidence>
<sequence>MHLNAGLDAAANPSIEHLAIAELQFLVLIAPQHSPPPYPTTQLSNFDLKVLNLCINWEGEGERAVTIDEEERHEDWRREKRDGGVGGLGLVRQHGAAADVEVAPTGQTECRSRRRLSDMNETQSHGGERKQ</sequence>
<evidence type="ECO:0000313" key="2">
    <source>
        <dbReference type="EMBL" id="PUZ56703.1"/>
    </source>
</evidence>
<reference evidence="2 3" key="1">
    <citation type="submission" date="2018-04" db="EMBL/GenBank/DDBJ databases">
        <title>WGS assembly of Panicum hallii var. hallii HAL2.</title>
        <authorList>
            <person name="Lovell J."/>
            <person name="Jenkins J."/>
            <person name="Lowry D."/>
            <person name="Mamidi S."/>
            <person name="Sreedasyam A."/>
            <person name="Weng X."/>
            <person name="Barry K."/>
            <person name="Bonette J."/>
            <person name="Campitelli B."/>
            <person name="Daum C."/>
            <person name="Gordon S."/>
            <person name="Gould B."/>
            <person name="Lipzen A."/>
            <person name="MacQueen A."/>
            <person name="Palacio-Mejia J."/>
            <person name="Plott C."/>
            <person name="Shakirov E."/>
            <person name="Shu S."/>
            <person name="Yoshinaga Y."/>
            <person name="Zane M."/>
            <person name="Rokhsar D."/>
            <person name="Grimwood J."/>
            <person name="Schmutz J."/>
            <person name="Juenger T."/>
        </authorList>
    </citation>
    <scope>NUCLEOTIDE SEQUENCE [LARGE SCALE GENOMIC DNA]</scope>
    <source>
        <strain evidence="3">cv. HAL2</strain>
    </source>
</reference>
<dbReference type="Proteomes" id="UP000244336">
    <property type="component" value="Chromosome 5"/>
</dbReference>
<feature type="region of interest" description="Disordered" evidence="1">
    <location>
        <begin position="75"/>
        <end position="131"/>
    </location>
</feature>
<protein>
    <submittedName>
        <fullName evidence="2">Uncharacterized protein</fullName>
    </submittedName>
</protein>
<dbReference type="Gramene" id="PUZ56703">
    <property type="protein sequence ID" value="PUZ56703"/>
    <property type="gene ID" value="GQ55_5G351100"/>
</dbReference>